<dbReference type="Proteomes" id="UP000640485">
    <property type="component" value="Unassembled WGS sequence"/>
</dbReference>
<organism evidence="1 2">
    <name type="scientific">Paracoccus caeni</name>
    <dbReference type="NCBI Taxonomy" id="657651"/>
    <lineage>
        <taxon>Bacteria</taxon>
        <taxon>Pseudomonadati</taxon>
        <taxon>Pseudomonadota</taxon>
        <taxon>Alphaproteobacteria</taxon>
        <taxon>Rhodobacterales</taxon>
        <taxon>Paracoccaceae</taxon>
        <taxon>Paracoccus</taxon>
    </lineage>
</organism>
<comment type="caution">
    <text evidence="1">The sequence shown here is derived from an EMBL/GenBank/DDBJ whole genome shotgun (WGS) entry which is preliminary data.</text>
</comment>
<evidence type="ECO:0000313" key="2">
    <source>
        <dbReference type="Proteomes" id="UP000640485"/>
    </source>
</evidence>
<protein>
    <submittedName>
        <fullName evidence="1">DUF3572 domain-containing protein</fullName>
    </submittedName>
</protein>
<name>A0A934SDS7_9RHOB</name>
<proteinExistence type="predicted"/>
<gene>
    <name evidence="1" type="ORF">JJJ17_06210</name>
</gene>
<sequence>MAYSRESAQELAQSALLYLLQQPELAAGFLGTTGIEAAELRGMIGRPELAVHVLDYLLEDDSRVLDAAAMLQVSPTELISARTVLSGPGSYGWDAD</sequence>
<dbReference type="InterPro" id="IPR021955">
    <property type="entry name" value="DUF3572"/>
</dbReference>
<dbReference type="AlphaFoldDB" id="A0A934SDS7"/>
<accession>A0A934SDS7</accession>
<dbReference type="Pfam" id="PF12096">
    <property type="entry name" value="DUF3572"/>
    <property type="match status" value="1"/>
</dbReference>
<reference evidence="1" key="1">
    <citation type="submission" date="2021-01" db="EMBL/GenBank/DDBJ databases">
        <title>Paracoccus amoyensis sp. nov., isolated from the surface seawater along the coast of Xiamen Island, China.</title>
        <authorList>
            <person name="Lyu L."/>
        </authorList>
    </citation>
    <scope>NUCLEOTIDE SEQUENCE</scope>
    <source>
        <strain evidence="1">MJ17</strain>
    </source>
</reference>
<keyword evidence="2" id="KW-1185">Reference proteome</keyword>
<evidence type="ECO:0000313" key="1">
    <source>
        <dbReference type="EMBL" id="MBK4215515.1"/>
    </source>
</evidence>
<dbReference type="EMBL" id="JAEPRQ010000001">
    <property type="protein sequence ID" value="MBK4215515.1"/>
    <property type="molecule type" value="Genomic_DNA"/>
</dbReference>